<evidence type="ECO:0000313" key="4">
    <source>
        <dbReference type="EMBL" id="CAL6049286.1"/>
    </source>
</evidence>
<evidence type="ECO:0000313" key="2">
    <source>
        <dbReference type="EMBL" id="CAI9928412.1"/>
    </source>
</evidence>
<dbReference type="AlphaFoldDB" id="A0AA86P1B5"/>
<dbReference type="EMBL" id="CAXDID020000178">
    <property type="protein sequence ID" value="CAL6049286.1"/>
    <property type="molecule type" value="Genomic_DNA"/>
</dbReference>
<protein>
    <submittedName>
        <fullName evidence="4">Hypothetical_protein</fullName>
    </submittedName>
</protein>
<keyword evidence="6" id="KW-1185">Reference proteome</keyword>
<dbReference type="Proteomes" id="UP001642409">
    <property type="component" value="Unassembled WGS sequence"/>
</dbReference>
<evidence type="ECO:0000313" key="5">
    <source>
        <dbReference type="EMBL" id="CAL6101173.1"/>
    </source>
</evidence>
<comment type="caution">
    <text evidence="2">The sequence shown here is derived from an EMBL/GenBank/DDBJ whole genome shotgun (WGS) entry which is preliminary data.</text>
</comment>
<keyword evidence="1" id="KW-0812">Transmembrane</keyword>
<reference evidence="4 6" key="2">
    <citation type="submission" date="2024-07" db="EMBL/GenBank/DDBJ databases">
        <authorList>
            <person name="Akdeniz Z."/>
        </authorList>
    </citation>
    <scope>NUCLEOTIDE SEQUENCE [LARGE SCALE GENOMIC DNA]</scope>
</reference>
<sequence>MDNSHLKLKIVYNGSDYSQNELLVTELVNAQSNLVQETFTNQWSRNIASVKLKCNQCTNYKNGQYILRYKLNEIQYQMLIKAVDTDDYGHVIVVACVIGAVMIIGSISASVLGVIRVQRQIKQMKKKRNNVNI</sequence>
<accession>A0AA86P1B5</accession>
<evidence type="ECO:0000313" key="3">
    <source>
        <dbReference type="EMBL" id="CAI9954403.1"/>
    </source>
</evidence>
<proteinExistence type="predicted"/>
<gene>
    <name evidence="2" type="ORF">HINF_LOCUS16057</name>
    <name evidence="3" type="ORF">HINF_LOCUS42048</name>
    <name evidence="4" type="ORF">HINF_LOCUS43140</name>
    <name evidence="5" type="ORF">HINF_LOCUS70987</name>
</gene>
<feature type="transmembrane region" description="Helical" evidence="1">
    <location>
        <begin position="88"/>
        <end position="117"/>
    </location>
</feature>
<dbReference type="EMBL" id="CAXDID020000540">
    <property type="protein sequence ID" value="CAL6101173.1"/>
    <property type="molecule type" value="Genomic_DNA"/>
</dbReference>
<evidence type="ECO:0000256" key="1">
    <source>
        <dbReference type="SAM" id="Phobius"/>
    </source>
</evidence>
<evidence type="ECO:0000313" key="6">
    <source>
        <dbReference type="Proteomes" id="UP001642409"/>
    </source>
</evidence>
<dbReference type="EMBL" id="CATOUU010000396">
    <property type="protein sequence ID" value="CAI9928412.1"/>
    <property type="molecule type" value="Genomic_DNA"/>
</dbReference>
<name>A0AA86P1B5_9EUKA</name>
<organism evidence="2">
    <name type="scientific">Hexamita inflata</name>
    <dbReference type="NCBI Taxonomy" id="28002"/>
    <lineage>
        <taxon>Eukaryota</taxon>
        <taxon>Metamonada</taxon>
        <taxon>Diplomonadida</taxon>
        <taxon>Hexamitidae</taxon>
        <taxon>Hexamitinae</taxon>
        <taxon>Hexamita</taxon>
    </lineage>
</organism>
<reference evidence="2" key="1">
    <citation type="submission" date="2023-06" db="EMBL/GenBank/DDBJ databases">
        <authorList>
            <person name="Kurt Z."/>
        </authorList>
    </citation>
    <scope>NUCLEOTIDE SEQUENCE</scope>
</reference>
<dbReference type="EMBL" id="CATOUU010000848">
    <property type="protein sequence ID" value="CAI9954403.1"/>
    <property type="molecule type" value="Genomic_DNA"/>
</dbReference>
<keyword evidence="1" id="KW-1133">Transmembrane helix</keyword>
<keyword evidence="1" id="KW-0472">Membrane</keyword>